<name>F8AXI5_9ACTN</name>
<dbReference type="InterPro" id="IPR029045">
    <property type="entry name" value="ClpP/crotonase-like_dom_sf"/>
</dbReference>
<dbReference type="SUPFAM" id="SSF52096">
    <property type="entry name" value="ClpP/crotonase"/>
    <property type="match status" value="1"/>
</dbReference>
<dbReference type="InterPro" id="IPR051053">
    <property type="entry name" value="ECH/Chromodomain_protein"/>
</dbReference>
<dbReference type="Gene3D" id="3.90.226.10">
    <property type="entry name" value="2-enoyl-CoA Hydratase, Chain A, domain 1"/>
    <property type="match status" value="1"/>
</dbReference>
<organism evidence="4 5">
    <name type="scientific">Candidatus Protofrankia datiscae</name>
    <dbReference type="NCBI Taxonomy" id="2716812"/>
    <lineage>
        <taxon>Bacteria</taxon>
        <taxon>Bacillati</taxon>
        <taxon>Actinomycetota</taxon>
        <taxon>Actinomycetes</taxon>
        <taxon>Frankiales</taxon>
        <taxon>Frankiaceae</taxon>
        <taxon>Protofrankia</taxon>
    </lineage>
</organism>
<gene>
    <name evidence="4" type="ordered locus">FsymDg_2047</name>
</gene>
<keyword evidence="5" id="KW-1185">Reference proteome</keyword>
<dbReference type="InterPro" id="IPR001753">
    <property type="entry name" value="Enoyl-CoA_hydra/iso"/>
</dbReference>
<dbReference type="AlphaFoldDB" id="F8AXI5"/>
<dbReference type="eggNOG" id="COG1024">
    <property type="taxonomic scope" value="Bacteria"/>
</dbReference>
<sequence>MSTASTSISPTPTVFGGVVRYDVRERVAEVTLDRPDVSNAIDVETARALHQAIERAATDSAANVVLLQGAGRLFCAGGDLAAMGAAPDRPAFVSSLANAAHEAVKALDALTKPVVVAVQGAAAGIGLSLVLGADLVVAGASARFVTAYTSVGLTPDGGLSWLLPRTVGQRRAIELILTSEPLDAARAQTLGIVSEICEDAEVATAARAAAARLAARPAHALGAARGLVRASWARTLEEHLDKESETIARASGEQETAALIASFLDRG</sequence>
<accession>F8AXI5</accession>
<dbReference type="PANTHER" id="PTHR43684">
    <property type="match status" value="1"/>
</dbReference>
<comment type="subcellular location">
    <subcellularLocation>
        <location evidence="1">Peroxisome</location>
    </subcellularLocation>
</comment>
<keyword evidence="2" id="KW-0576">Peroxisome</keyword>
<dbReference type="STRING" id="656024.FsymDg_2047"/>
<proteinExistence type="predicted"/>
<dbReference type="Proteomes" id="UP000001549">
    <property type="component" value="Chromosome"/>
</dbReference>
<protein>
    <submittedName>
        <fullName evidence="4">Enoyl-CoA hydratase/isomerase</fullName>
    </submittedName>
</protein>
<dbReference type="KEGG" id="fsy:FsymDg_2047"/>
<dbReference type="GO" id="GO:0004165">
    <property type="term" value="F:delta(3)-delta(2)-enoyl-CoA isomerase activity"/>
    <property type="evidence" value="ECO:0007669"/>
    <property type="project" value="UniProtKB-ARBA"/>
</dbReference>
<evidence type="ECO:0000313" key="5">
    <source>
        <dbReference type="Proteomes" id="UP000001549"/>
    </source>
</evidence>
<dbReference type="Pfam" id="PF00378">
    <property type="entry name" value="ECH_1"/>
    <property type="match status" value="1"/>
</dbReference>
<evidence type="ECO:0000256" key="3">
    <source>
        <dbReference type="ARBA" id="ARBA00023235"/>
    </source>
</evidence>
<dbReference type="CDD" id="cd06558">
    <property type="entry name" value="crotonase-like"/>
    <property type="match status" value="1"/>
</dbReference>
<dbReference type="RefSeq" id="WP_013873411.1">
    <property type="nucleotide sequence ID" value="NC_015656.1"/>
</dbReference>
<dbReference type="HOGENOM" id="CLU_009834_7_2_11"/>
<keyword evidence="3 4" id="KW-0413">Isomerase</keyword>
<evidence type="ECO:0000313" key="4">
    <source>
        <dbReference type="EMBL" id="AEH09472.1"/>
    </source>
</evidence>
<dbReference type="EMBL" id="CP002801">
    <property type="protein sequence ID" value="AEH09472.1"/>
    <property type="molecule type" value="Genomic_DNA"/>
</dbReference>
<evidence type="ECO:0000256" key="2">
    <source>
        <dbReference type="ARBA" id="ARBA00023140"/>
    </source>
</evidence>
<reference evidence="4 5" key="1">
    <citation type="submission" date="2011-05" db="EMBL/GenBank/DDBJ databases">
        <title>Complete sequence of chromosome of Frankia symbiont of Datisca glomerata.</title>
        <authorList>
            <consortium name="US DOE Joint Genome Institute"/>
            <person name="Lucas S."/>
            <person name="Han J."/>
            <person name="Lapidus A."/>
            <person name="Cheng J.-F."/>
            <person name="Goodwin L."/>
            <person name="Pitluck S."/>
            <person name="Peters L."/>
            <person name="Mikhailova N."/>
            <person name="Chertkov O."/>
            <person name="Teshima H."/>
            <person name="Han C."/>
            <person name="Tapia R."/>
            <person name="Land M."/>
            <person name="Hauser L."/>
            <person name="Kyrpides N."/>
            <person name="Ivanova N."/>
            <person name="Pagani I."/>
            <person name="Berry A."/>
            <person name="Pawlowski K."/>
            <person name="Persson T."/>
            <person name="Vanden Heuvel B."/>
            <person name="Benson D."/>
            <person name="Woyke T."/>
        </authorList>
    </citation>
    <scope>NUCLEOTIDE SEQUENCE [LARGE SCALE GENOMIC DNA]</scope>
    <source>
        <strain evidence="5">4085684</strain>
    </source>
</reference>
<dbReference type="PANTHER" id="PTHR43684:SF1">
    <property type="entry name" value="ENOYL-COA DELTA ISOMERASE 2"/>
    <property type="match status" value="1"/>
</dbReference>
<evidence type="ECO:0000256" key="1">
    <source>
        <dbReference type="ARBA" id="ARBA00004275"/>
    </source>
</evidence>